<evidence type="ECO:0000313" key="3">
    <source>
        <dbReference type="EMBL" id="ODA30542.1"/>
    </source>
</evidence>
<sequence length="111" mass="12465">MLKRFFRNYLSRHRDPVNIVLHVVGLPLTFVAPVVWLVNGGELVSAWSLFLTGYALQFTGHAWEGNDPGEVIVVRKMRGIPFVEVAPQKPDEATQFSNKFAAASDDRPNDQ</sequence>
<evidence type="ECO:0000256" key="2">
    <source>
        <dbReference type="SAM" id="Phobius"/>
    </source>
</evidence>
<dbReference type="STRING" id="1841610.A6X21_05805"/>
<evidence type="ECO:0008006" key="5">
    <source>
        <dbReference type="Google" id="ProtNLM"/>
    </source>
</evidence>
<dbReference type="EMBL" id="LYDR01000108">
    <property type="protein sequence ID" value="ODA30542.1"/>
    <property type="molecule type" value="Genomic_DNA"/>
</dbReference>
<dbReference type="AlphaFoldDB" id="A0A1C3EBC5"/>
<accession>A0A1C3EBC5</accession>
<feature type="transmembrane region" description="Helical" evidence="2">
    <location>
        <begin position="20"/>
        <end position="38"/>
    </location>
</feature>
<keyword evidence="2" id="KW-0472">Membrane</keyword>
<organism evidence="3 4">
    <name type="scientific">Planctopirus hydrillae</name>
    <dbReference type="NCBI Taxonomy" id="1841610"/>
    <lineage>
        <taxon>Bacteria</taxon>
        <taxon>Pseudomonadati</taxon>
        <taxon>Planctomycetota</taxon>
        <taxon>Planctomycetia</taxon>
        <taxon>Planctomycetales</taxon>
        <taxon>Planctomycetaceae</taxon>
        <taxon>Planctopirus</taxon>
    </lineage>
</organism>
<name>A0A1C3EBC5_9PLAN</name>
<evidence type="ECO:0000256" key="1">
    <source>
        <dbReference type="SAM" id="MobiDB-lite"/>
    </source>
</evidence>
<dbReference type="Pfam" id="PF06127">
    <property type="entry name" value="Mpo1-like"/>
    <property type="match status" value="1"/>
</dbReference>
<dbReference type="RefSeq" id="WP_013111057.1">
    <property type="nucleotide sequence ID" value="NZ_LYDR01000108.1"/>
</dbReference>
<keyword evidence="2" id="KW-1133">Transmembrane helix</keyword>
<proteinExistence type="predicted"/>
<comment type="caution">
    <text evidence="3">The sequence shown here is derived from an EMBL/GenBank/DDBJ whole genome shotgun (WGS) entry which is preliminary data.</text>
</comment>
<keyword evidence="2" id="KW-0812">Transmembrane</keyword>
<feature type="region of interest" description="Disordered" evidence="1">
    <location>
        <begin position="90"/>
        <end position="111"/>
    </location>
</feature>
<dbReference type="OrthoDB" id="5515308at2"/>
<dbReference type="Proteomes" id="UP000094828">
    <property type="component" value="Unassembled WGS sequence"/>
</dbReference>
<evidence type="ECO:0000313" key="4">
    <source>
        <dbReference type="Proteomes" id="UP000094828"/>
    </source>
</evidence>
<keyword evidence="4" id="KW-1185">Reference proteome</keyword>
<dbReference type="InterPro" id="IPR009305">
    <property type="entry name" value="Mpo1-like"/>
</dbReference>
<gene>
    <name evidence="3" type="ORF">A6X21_05805</name>
</gene>
<reference evidence="3 4" key="1">
    <citation type="submission" date="2016-05" db="EMBL/GenBank/DDBJ databases">
        <title>Genomic and physiological characterization of Planctopirus sp. isolated from fresh water lake.</title>
        <authorList>
            <person name="Subhash Y."/>
            <person name="Ramana C."/>
        </authorList>
    </citation>
    <scope>NUCLEOTIDE SEQUENCE [LARGE SCALE GENOMIC DNA]</scope>
    <source>
        <strain evidence="3 4">JC280</strain>
    </source>
</reference>
<protein>
    <recommendedName>
        <fullName evidence="5">DUF962 domain-containing protein</fullName>
    </recommendedName>
</protein>